<keyword evidence="2" id="KW-1185">Reference proteome</keyword>
<gene>
    <name evidence="1" type="ORF">Gotri_006450</name>
</gene>
<evidence type="ECO:0000313" key="1">
    <source>
        <dbReference type="EMBL" id="MBA0778602.1"/>
    </source>
</evidence>
<evidence type="ECO:0000313" key="2">
    <source>
        <dbReference type="Proteomes" id="UP000593568"/>
    </source>
</evidence>
<dbReference type="EMBL" id="JABEZW010000010">
    <property type="protein sequence ID" value="MBA0778602.1"/>
    <property type="molecule type" value="Genomic_DNA"/>
</dbReference>
<name>A0A7J9EZW7_9ROSI</name>
<dbReference type="PANTHER" id="PTHR31350:SF29">
    <property type="entry name" value="PROTEIN SIRB1 N-TERMINAL DOMAIN-CONTAINING PROTEIN"/>
    <property type="match status" value="1"/>
</dbReference>
<dbReference type="PANTHER" id="PTHR31350">
    <property type="entry name" value="SI:DKEY-261L7.2"/>
    <property type="match status" value="1"/>
</dbReference>
<proteinExistence type="predicted"/>
<comment type="caution">
    <text evidence="1">The sequence shown here is derived from an EMBL/GenBank/DDBJ whole genome shotgun (WGS) entry which is preliminary data.</text>
</comment>
<accession>A0A7J9EZW7</accession>
<dbReference type="Proteomes" id="UP000593568">
    <property type="component" value="Unassembled WGS sequence"/>
</dbReference>
<reference evidence="1 2" key="1">
    <citation type="journal article" date="2019" name="Genome Biol. Evol.">
        <title>Insights into the evolution of the New World diploid cottons (Gossypium, subgenus Houzingenia) based on genome sequencing.</title>
        <authorList>
            <person name="Grover C.E."/>
            <person name="Arick M.A. 2nd"/>
            <person name="Thrash A."/>
            <person name="Conover J.L."/>
            <person name="Sanders W.S."/>
            <person name="Peterson D.G."/>
            <person name="Frelichowski J.E."/>
            <person name="Scheffler J.A."/>
            <person name="Scheffler B.E."/>
            <person name="Wendel J.F."/>
        </authorList>
    </citation>
    <scope>NUCLEOTIDE SEQUENCE [LARGE SCALE GENOMIC DNA]</scope>
    <source>
        <strain evidence="1">8</strain>
        <tissue evidence="1">Leaf</tissue>
    </source>
</reference>
<sequence length="138" mass="15986">MGNFLLQSGGDPLIGRRESLSSDTFDKIKFRKVGRKQKTESKTCERLILLKTDPKEIRDYSILLYHCGLYEQSLKYLRLYQDAKSPSSSQSRSTNSVSILEEEAVQKLFVRLNLIAMEEDWCQPIYGRNFLGNNSEPW</sequence>
<protein>
    <submittedName>
        <fullName evidence="1">Uncharacterized protein</fullName>
    </submittedName>
</protein>
<dbReference type="AlphaFoldDB" id="A0A7J9EZW7"/>
<organism evidence="1 2">
    <name type="scientific">Gossypium trilobum</name>
    <dbReference type="NCBI Taxonomy" id="34281"/>
    <lineage>
        <taxon>Eukaryota</taxon>
        <taxon>Viridiplantae</taxon>
        <taxon>Streptophyta</taxon>
        <taxon>Embryophyta</taxon>
        <taxon>Tracheophyta</taxon>
        <taxon>Spermatophyta</taxon>
        <taxon>Magnoliopsida</taxon>
        <taxon>eudicotyledons</taxon>
        <taxon>Gunneridae</taxon>
        <taxon>Pentapetalae</taxon>
        <taxon>rosids</taxon>
        <taxon>malvids</taxon>
        <taxon>Malvales</taxon>
        <taxon>Malvaceae</taxon>
        <taxon>Malvoideae</taxon>
        <taxon>Gossypium</taxon>
    </lineage>
</organism>